<dbReference type="PRINTS" id="PR00420">
    <property type="entry name" value="RNGMNOXGNASE"/>
</dbReference>
<dbReference type="InterPro" id="IPR036188">
    <property type="entry name" value="FAD/NAD-bd_sf"/>
</dbReference>
<organism evidence="3">
    <name type="scientific">Rhizochromulina marina</name>
    <dbReference type="NCBI Taxonomy" id="1034831"/>
    <lineage>
        <taxon>Eukaryota</taxon>
        <taxon>Sar</taxon>
        <taxon>Stramenopiles</taxon>
        <taxon>Ochrophyta</taxon>
        <taxon>Dictyochophyceae</taxon>
        <taxon>Rhizochromulinales</taxon>
        <taxon>Rhizochromulina</taxon>
    </lineage>
</organism>
<dbReference type="Pfam" id="PF01494">
    <property type="entry name" value="FAD_binding_3"/>
    <property type="match status" value="1"/>
</dbReference>
<sequence length="612" mass="66824">MRARVGCAALLPFVVGVLAVILASKLRIQQNSPHAADTRDLVERLEDLATSVEFPLSELTGAPGRALRAAFNLSSSRADGVPSDSEAANQLCAALAAPLPLLCATLMERSSGGRSSSPVRAVLDFVSRLRSGFMPRRRQGSLPGSPLQVVVVGGGPVGLLSAVAAVQTGASVVVVERRATYERSVWFDITGEELDSPSLALLESWGLFHHQRIRVQRHTGTSTVSIRCAELEHFLAKALATVGARLRYERVATGVCNGSLVTVHAEASPPRNVDSCSFVQQPGVEALEFDVLVAADGTRSRLREHFDVAFEAQHAFFDPFLHRRVEATSIQQTTVIAKFKPSLGGTCPPLVEGDDPFAIASKVPEVTAAFKRFFYGYCELQLFLAASAKTPLSDEDPSVWRLLAEVASHILADARFRPRNPGVLRASLITPVANDSSRRPVSVFPVRIHTISPESLVLSLPQNGAGQSPRVVFAGDASVTALYRLGVGVNFALAGVSSLRRTLEACWAIRREPEQSRVWESFRKSYAARLRQLVERQLVHLFWESHCRVVVYGSELWVLREEELQPAAQPTRALEHEREEARGSGTPREGELYRQISPEEARRRCLFLPAAL</sequence>
<protein>
    <recommendedName>
        <fullName evidence="2">FAD-binding domain-containing protein</fullName>
    </recommendedName>
</protein>
<evidence type="ECO:0000313" key="3">
    <source>
        <dbReference type="EMBL" id="CAD9683817.1"/>
    </source>
</evidence>
<dbReference type="PANTHER" id="PTHR43876:SF7">
    <property type="entry name" value="UBIQUINONE BIOSYNTHESIS MONOOXYGENASE COQ6, MITOCHONDRIAL"/>
    <property type="match status" value="1"/>
</dbReference>
<proteinExistence type="predicted"/>
<dbReference type="AlphaFoldDB" id="A0A7S2RY18"/>
<accession>A0A7S2RY18</accession>
<name>A0A7S2RY18_9STRA</name>
<dbReference type="GO" id="GO:0071949">
    <property type="term" value="F:FAD binding"/>
    <property type="evidence" value="ECO:0007669"/>
    <property type="project" value="InterPro"/>
</dbReference>
<evidence type="ECO:0000259" key="2">
    <source>
        <dbReference type="Pfam" id="PF01494"/>
    </source>
</evidence>
<reference evidence="3" key="1">
    <citation type="submission" date="2021-01" db="EMBL/GenBank/DDBJ databases">
        <authorList>
            <person name="Corre E."/>
            <person name="Pelletier E."/>
            <person name="Niang G."/>
            <person name="Scheremetjew M."/>
            <person name="Finn R."/>
            <person name="Kale V."/>
            <person name="Holt S."/>
            <person name="Cochrane G."/>
            <person name="Meng A."/>
            <person name="Brown T."/>
            <person name="Cohen L."/>
        </authorList>
    </citation>
    <scope>NUCLEOTIDE SEQUENCE</scope>
    <source>
        <strain evidence="3">CCMP1243</strain>
    </source>
</reference>
<dbReference type="EMBL" id="HBHJ01013918">
    <property type="protein sequence ID" value="CAD9683817.1"/>
    <property type="molecule type" value="Transcribed_RNA"/>
</dbReference>
<feature type="domain" description="FAD-binding" evidence="2">
    <location>
        <begin position="148"/>
        <end position="315"/>
    </location>
</feature>
<dbReference type="InterPro" id="IPR002938">
    <property type="entry name" value="FAD-bd"/>
</dbReference>
<dbReference type="InterPro" id="IPR051205">
    <property type="entry name" value="UbiH/COQ6_monooxygenase"/>
</dbReference>
<feature type="region of interest" description="Disordered" evidence="1">
    <location>
        <begin position="569"/>
        <end position="592"/>
    </location>
</feature>
<dbReference type="SUPFAM" id="SSF51905">
    <property type="entry name" value="FAD/NAD(P)-binding domain"/>
    <property type="match status" value="1"/>
</dbReference>
<gene>
    <name evidence="3" type="ORF">RMAR1173_LOCUS9099</name>
</gene>
<dbReference type="PANTHER" id="PTHR43876">
    <property type="entry name" value="UBIQUINONE BIOSYNTHESIS MONOOXYGENASE COQ6, MITOCHONDRIAL"/>
    <property type="match status" value="1"/>
</dbReference>
<evidence type="ECO:0000256" key="1">
    <source>
        <dbReference type="SAM" id="MobiDB-lite"/>
    </source>
</evidence>
<feature type="compositionally biased region" description="Basic and acidic residues" evidence="1">
    <location>
        <begin position="573"/>
        <end position="592"/>
    </location>
</feature>
<dbReference type="Gene3D" id="3.50.50.60">
    <property type="entry name" value="FAD/NAD(P)-binding domain"/>
    <property type="match status" value="1"/>
</dbReference>